<dbReference type="CDD" id="cd16442">
    <property type="entry name" value="BPL"/>
    <property type="match status" value="1"/>
</dbReference>
<dbReference type="Gene3D" id="1.10.10.10">
    <property type="entry name" value="Winged helix-like DNA-binding domain superfamily/Winged helix DNA-binding domain"/>
    <property type="match status" value="1"/>
</dbReference>
<dbReference type="GO" id="GO:0006355">
    <property type="term" value="P:regulation of DNA-templated transcription"/>
    <property type="evidence" value="ECO:0007669"/>
    <property type="project" value="UniProtKB-UniRule"/>
</dbReference>
<reference evidence="7 8" key="1">
    <citation type="submission" date="2022-06" db="EMBL/GenBank/DDBJ databases">
        <title>Isolation of gut microbiota from human fecal samples.</title>
        <authorList>
            <person name="Pamer E.G."/>
            <person name="Barat B."/>
            <person name="Waligurski E."/>
            <person name="Medina S."/>
            <person name="Paddock L."/>
            <person name="Mostad J."/>
        </authorList>
    </citation>
    <scope>NUCLEOTIDE SEQUENCE [LARGE SCALE GENOMIC DNA]</scope>
    <source>
        <strain evidence="7 8">DFI.9.90</strain>
    </source>
</reference>
<organism evidence="7 8">
    <name type="scientific">Cloacibacillus evryensis</name>
    <dbReference type="NCBI Taxonomy" id="508460"/>
    <lineage>
        <taxon>Bacteria</taxon>
        <taxon>Thermotogati</taxon>
        <taxon>Synergistota</taxon>
        <taxon>Synergistia</taxon>
        <taxon>Synergistales</taxon>
        <taxon>Synergistaceae</taxon>
        <taxon>Cloacibacillus</taxon>
    </lineage>
</organism>
<evidence type="ECO:0000313" key="8">
    <source>
        <dbReference type="Proteomes" id="UP001205919"/>
    </source>
</evidence>
<dbReference type="GO" id="GO:0003677">
    <property type="term" value="F:DNA binding"/>
    <property type="evidence" value="ECO:0007669"/>
    <property type="project" value="UniProtKB-UniRule"/>
</dbReference>
<keyword evidence="5" id="KW-0238">DNA-binding</keyword>
<dbReference type="InterPro" id="IPR003142">
    <property type="entry name" value="BPL_C"/>
</dbReference>
<dbReference type="InterPro" id="IPR013196">
    <property type="entry name" value="HTH_11"/>
</dbReference>
<gene>
    <name evidence="5" type="primary">birA</name>
    <name evidence="7" type="ORF">NE630_07895</name>
</gene>
<dbReference type="Pfam" id="PF02237">
    <property type="entry name" value="BPL_C"/>
    <property type="match status" value="1"/>
</dbReference>
<evidence type="ECO:0000256" key="1">
    <source>
        <dbReference type="ARBA" id="ARBA00022598"/>
    </source>
</evidence>
<dbReference type="SUPFAM" id="SSF55681">
    <property type="entry name" value="Class II aaRS and biotin synthetases"/>
    <property type="match status" value="1"/>
</dbReference>
<accession>A0AAW5K0J4</accession>
<comment type="catalytic activity">
    <reaction evidence="5">
        <text>biotin + L-lysyl-[protein] + ATP = N(6)-biotinyl-L-lysyl-[protein] + AMP + diphosphate + H(+)</text>
        <dbReference type="Rhea" id="RHEA:11756"/>
        <dbReference type="Rhea" id="RHEA-COMP:9752"/>
        <dbReference type="Rhea" id="RHEA-COMP:10505"/>
        <dbReference type="ChEBI" id="CHEBI:15378"/>
        <dbReference type="ChEBI" id="CHEBI:29969"/>
        <dbReference type="ChEBI" id="CHEBI:30616"/>
        <dbReference type="ChEBI" id="CHEBI:33019"/>
        <dbReference type="ChEBI" id="CHEBI:57586"/>
        <dbReference type="ChEBI" id="CHEBI:83144"/>
        <dbReference type="ChEBI" id="CHEBI:456215"/>
        <dbReference type="EC" id="6.3.4.15"/>
    </reaction>
</comment>
<dbReference type="InterPro" id="IPR030855">
    <property type="entry name" value="Bifunct_BirA"/>
</dbReference>
<dbReference type="AlphaFoldDB" id="A0AAW5K0J4"/>
<dbReference type="PANTHER" id="PTHR12835">
    <property type="entry name" value="BIOTIN PROTEIN LIGASE"/>
    <property type="match status" value="1"/>
</dbReference>
<keyword evidence="5" id="KW-0678">Repressor</keyword>
<dbReference type="InterPro" id="IPR004408">
    <property type="entry name" value="Biotin_CoA_COase_ligase"/>
</dbReference>
<feature type="binding site" evidence="5">
    <location>
        <position position="125"/>
    </location>
    <ligand>
        <name>biotin</name>
        <dbReference type="ChEBI" id="CHEBI:57586"/>
    </ligand>
</feature>
<keyword evidence="5" id="KW-0805">Transcription regulation</keyword>
<dbReference type="Gene3D" id="3.30.930.10">
    <property type="entry name" value="Bira Bifunctional Protein, Domain 2"/>
    <property type="match status" value="1"/>
</dbReference>
<dbReference type="SUPFAM" id="SSF50037">
    <property type="entry name" value="C-terminal domain of transcriptional repressors"/>
    <property type="match status" value="1"/>
</dbReference>
<comment type="caution">
    <text evidence="5">Lacks conserved residue(s) required for the propagation of feature annotation.</text>
</comment>
<dbReference type="InterPro" id="IPR036388">
    <property type="entry name" value="WH-like_DNA-bd_sf"/>
</dbReference>
<keyword evidence="4 5" id="KW-0092">Biotin</keyword>
<dbReference type="InterPro" id="IPR004143">
    <property type="entry name" value="BPL_LPL_catalytic"/>
</dbReference>
<comment type="function">
    <text evidence="5">Acts both as a biotin--[acetyl-CoA-carboxylase] ligase and a repressor.</text>
</comment>
<feature type="binding site" evidence="5">
    <location>
        <begin position="129"/>
        <end position="131"/>
    </location>
    <ligand>
        <name>biotin</name>
        <dbReference type="ChEBI" id="CHEBI:57586"/>
    </ligand>
</feature>
<dbReference type="HAMAP" id="MF_00978">
    <property type="entry name" value="Bifunct_BirA"/>
    <property type="match status" value="1"/>
</dbReference>
<dbReference type="RefSeq" id="WP_008711785.1">
    <property type="nucleotide sequence ID" value="NZ_CABKQM010000008.1"/>
</dbReference>
<dbReference type="Pfam" id="PF03099">
    <property type="entry name" value="BPL_LplA_LipB"/>
    <property type="match status" value="1"/>
</dbReference>
<dbReference type="GO" id="GO:0005524">
    <property type="term" value="F:ATP binding"/>
    <property type="evidence" value="ECO:0007669"/>
    <property type="project" value="UniProtKB-UniRule"/>
</dbReference>
<keyword evidence="2 5" id="KW-0547">Nucleotide-binding</keyword>
<dbReference type="GO" id="GO:0004077">
    <property type="term" value="F:biotin--[biotin carboxyl-carrier protein] ligase activity"/>
    <property type="evidence" value="ECO:0007669"/>
    <property type="project" value="UniProtKB-UniRule"/>
</dbReference>
<keyword evidence="3 5" id="KW-0067">ATP-binding</keyword>
<dbReference type="Proteomes" id="UP001205919">
    <property type="component" value="Unassembled WGS sequence"/>
</dbReference>
<keyword evidence="8" id="KW-1185">Reference proteome</keyword>
<dbReference type="NCBIfam" id="TIGR00121">
    <property type="entry name" value="birA_ligase"/>
    <property type="match status" value="1"/>
</dbReference>
<dbReference type="Gene3D" id="2.30.30.100">
    <property type="match status" value="1"/>
</dbReference>
<dbReference type="InterPro" id="IPR008988">
    <property type="entry name" value="Transcriptional_repressor_C"/>
</dbReference>
<dbReference type="EC" id="6.3.4.15" evidence="5"/>
<comment type="caution">
    <text evidence="7">The sequence shown here is derived from an EMBL/GenBank/DDBJ whole genome shotgun (WGS) entry which is preliminary data.</text>
</comment>
<keyword evidence="5" id="KW-0804">Transcription</keyword>
<evidence type="ECO:0000256" key="2">
    <source>
        <dbReference type="ARBA" id="ARBA00022741"/>
    </source>
</evidence>
<keyword evidence="1 5" id="KW-0436">Ligase</keyword>
<evidence type="ECO:0000256" key="4">
    <source>
        <dbReference type="ARBA" id="ARBA00023267"/>
    </source>
</evidence>
<feature type="binding site" evidence="5">
    <location>
        <position position="196"/>
    </location>
    <ligand>
        <name>biotin</name>
        <dbReference type="ChEBI" id="CHEBI:57586"/>
    </ligand>
</feature>
<dbReference type="PROSITE" id="PS51733">
    <property type="entry name" value="BPL_LPL_CATALYTIC"/>
    <property type="match status" value="1"/>
</dbReference>
<evidence type="ECO:0000259" key="6">
    <source>
        <dbReference type="PROSITE" id="PS51733"/>
    </source>
</evidence>
<dbReference type="Pfam" id="PF08279">
    <property type="entry name" value="HTH_11"/>
    <property type="match status" value="1"/>
</dbReference>
<dbReference type="SUPFAM" id="SSF46785">
    <property type="entry name" value="Winged helix' DNA-binding domain"/>
    <property type="match status" value="1"/>
</dbReference>
<dbReference type="GO" id="GO:0005737">
    <property type="term" value="C:cytoplasm"/>
    <property type="evidence" value="ECO:0007669"/>
    <property type="project" value="TreeGrafter"/>
</dbReference>
<evidence type="ECO:0000256" key="3">
    <source>
        <dbReference type="ARBA" id="ARBA00022840"/>
    </source>
</evidence>
<name>A0AAW5K0J4_9BACT</name>
<comment type="similarity">
    <text evidence="5">Belongs to the biotin--protein ligase family.</text>
</comment>
<dbReference type="PANTHER" id="PTHR12835:SF5">
    <property type="entry name" value="BIOTIN--PROTEIN LIGASE"/>
    <property type="match status" value="1"/>
</dbReference>
<evidence type="ECO:0000313" key="7">
    <source>
        <dbReference type="EMBL" id="MCQ4814350.1"/>
    </source>
</evidence>
<sequence>MIKPNEEANSRAQVFETLMENPGAIVSSSLLTQRLSSSRQAVFKAVCSLKDEGVPIESIPQKGYRLESIDELQKLSPTMIEFFLRDNPLFNRCIYMRETDSTQKVIKKLAMQEAEAGIVALTERQSEGRGRRGRSWQSPDEKNLMFSMLLRPTLKPGEVQLLNLAAGLAVKETLGELCGIPSELKWPNDILCRGKKLCGILSEAAGEPDRIYYAVTGIGINVNMGPPDIPEEIAGVATSVLIEGGRRFARWKLLVDFLARFAALMELLSSRGGAVKLLSLYRRGCDTIGREIRVVQDEEIFNGRATGITPEGALVVHTSDGEKIFAAADVHHLRMAEGVNGG</sequence>
<evidence type="ECO:0000256" key="5">
    <source>
        <dbReference type="HAMAP-Rule" id="MF_00978"/>
    </source>
</evidence>
<feature type="DNA-binding region" description="H-T-H motif" evidence="5">
    <location>
        <begin position="28"/>
        <end position="47"/>
    </location>
</feature>
<dbReference type="InterPro" id="IPR045864">
    <property type="entry name" value="aa-tRNA-synth_II/BPL/LPL"/>
</dbReference>
<feature type="domain" description="BPL/LPL catalytic" evidence="6">
    <location>
        <begin position="76"/>
        <end position="269"/>
    </location>
</feature>
<proteinExistence type="inferred from homology"/>
<dbReference type="EMBL" id="JANFYT010000014">
    <property type="protein sequence ID" value="MCQ4814350.1"/>
    <property type="molecule type" value="Genomic_DNA"/>
</dbReference>
<dbReference type="InterPro" id="IPR036390">
    <property type="entry name" value="WH_DNA-bd_sf"/>
</dbReference>
<protein>
    <recommendedName>
        <fullName evidence="5">Bifunctional ligase/repressor BirA</fullName>
    </recommendedName>
    <alternativeName>
        <fullName evidence="5">Biotin--[acetyl-CoA-carboxylase] ligase</fullName>
        <ecNumber evidence="5">6.3.4.15</ecNumber>
    </alternativeName>
    <alternativeName>
        <fullName evidence="5">Biotin--protein ligase</fullName>
    </alternativeName>
    <alternativeName>
        <fullName evidence="5">Biotin-[acetyl-CoA carboxylase] synthetase</fullName>
    </alternativeName>
</protein>